<reference evidence="7" key="1">
    <citation type="submission" date="2019-08" db="EMBL/GenBank/DDBJ databases">
        <authorList>
            <person name="Kucharzyk K."/>
            <person name="Murdoch R.W."/>
            <person name="Higgins S."/>
            <person name="Loffler F."/>
        </authorList>
    </citation>
    <scope>NUCLEOTIDE SEQUENCE</scope>
</reference>
<sequence>MKTAVIIDCIVAAVLFGFLVYGAWRGLFRAVVGLLMVILALTGATFAARELTPVATKLLRPVIENSVTQRVDDAISGGSSSQADGSPTEIGDSVTPVKPQVGLDTSEDQMASTYGGAADSSGDSSEDGAQTRLQAGELLKLMGWDDTLTKSLADRVEEKVQETGVSLAMAVVDSVMESFVYMLLFALTFAAAMLLLHLVAKALDVAMKLPGIHFLNGLGGALVGLIQGALLVFLAIWLLRCLHVSFDTETVAQTHLLSFFTSHSPLDLLFY</sequence>
<evidence type="ECO:0000313" key="7">
    <source>
        <dbReference type="EMBL" id="MPM82930.1"/>
    </source>
</evidence>
<evidence type="ECO:0000256" key="6">
    <source>
        <dbReference type="SAM" id="Phobius"/>
    </source>
</evidence>
<keyword evidence="4 6" id="KW-0472">Membrane</keyword>
<name>A0A645D0A8_9ZZZZ</name>
<proteinExistence type="predicted"/>
<evidence type="ECO:0000256" key="4">
    <source>
        <dbReference type="ARBA" id="ARBA00023136"/>
    </source>
</evidence>
<evidence type="ECO:0000256" key="5">
    <source>
        <dbReference type="SAM" id="MobiDB-lite"/>
    </source>
</evidence>
<comment type="subcellular location">
    <subcellularLocation>
        <location evidence="1">Membrane</location>
        <topology evidence="1">Multi-pass membrane protein</topology>
    </subcellularLocation>
</comment>
<dbReference type="EMBL" id="VSSQ01031864">
    <property type="protein sequence ID" value="MPM82930.1"/>
    <property type="molecule type" value="Genomic_DNA"/>
</dbReference>
<evidence type="ECO:0000256" key="1">
    <source>
        <dbReference type="ARBA" id="ARBA00004141"/>
    </source>
</evidence>
<dbReference type="InterPro" id="IPR003825">
    <property type="entry name" value="Colicin-V_CvpA"/>
</dbReference>
<dbReference type="AlphaFoldDB" id="A0A645D0A8"/>
<feature type="region of interest" description="Disordered" evidence="5">
    <location>
        <begin position="73"/>
        <end position="98"/>
    </location>
</feature>
<accession>A0A645D0A8</accession>
<feature type="transmembrane region" description="Helical" evidence="6">
    <location>
        <begin position="212"/>
        <end position="239"/>
    </location>
</feature>
<feature type="transmembrane region" description="Helical" evidence="6">
    <location>
        <begin position="30"/>
        <end position="48"/>
    </location>
</feature>
<evidence type="ECO:0008006" key="8">
    <source>
        <dbReference type="Google" id="ProtNLM"/>
    </source>
</evidence>
<evidence type="ECO:0000256" key="3">
    <source>
        <dbReference type="ARBA" id="ARBA00022989"/>
    </source>
</evidence>
<keyword evidence="2 6" id="KW-0812">Transmembrane</keyword>
<feature type="transmembrane region" description="Helical" evidence="6">
    <location>
        <begin position="179"/>
        <end position="200"/>
    </location>
</feature>
<protein>
    <recommendedName>
        <fullName evidence="8">Colicin V production protein</fullName>
    </recommendedName>
</protein>
<feature type="transmembrane region" description="Helical" evidence="6">
    <location>
        <begin position="5"/>
        <end position="24"/>
    </location>
</feature>
<dbReference type="GO" id="GO:0009403">
    <property type="term" value="P:toxin biosynthetic process"/>
    <property type="evidence" value="ECO:0007669"/>
    <property type="project" value="InterPro"/>
</dbReference>
<evidence type="ECO:0000256" key="2">
    <source>
        <dbReference type="ARBA" id="ARBA00022692"/>
    </source>
</evidence>
<comment type="caution">
    <text evidence="7">The sequence shown here is derived from an EMBL/GenBank/DDBJ whole genome shotgun (WGS) entry which is preliminary data.</text>
</comment>
<dbReference type="GO" id="GO:0016020">
    <property type="term" value="C:membrane"/>
    <property type="evidence" value="ECO:0007669"/>
    <property type="project" value="UniProtKB-SubCell"/>
</dbReference>
<organism evidence="7">
    <name type="scientific">bioreactor metagenome</name>
    <dbReference type="NCBI Taxonomy" id="1076179"/>
    <lineage>
        <taxon>unclassified sequences</taxon>
        <taxon>metagenomes</taxon>
        <taxon>ecological metagenomes</taxon>
    </lineage>
</organism>
<dbReference type="Pfam" id="PF02674">
    <property type="entry name" value="Colicin_V"/>
    <property type="match status" value="2"/>
</dbReference>
<keyword evidence="3 6" id="KW-1133">Transmembrane helix</keyword>
<gene>
    <name evidence="7" type="ORF">SDC9_129992</name>
</gene>